<dbReference type="GO" id="GO:0046872">
    <property type="term" value="F:metal ion binding"/>
    <property type="evidence" value="ECO:0007669"/>
    <property type="project" value="UniProtKB-KW"/>
</dbReference>
<keyword evidence="3" id="KW-0479">Metal-binding</keyword>
<gene>
    <name evidence="8" type="ORF">D1832_12755</name>
</gene>
<dbReference type="EMBL" id="QWLM01000017">
    <property type="protein sequence ID" value="RHW44421.1"/>
    <property type="molecule type" value="Genomic_DNA"/>
</dbReference>
<name>A0A417Z277_9MICO</name>
<proteinExistence type="predicted"/>
<keyword evidence="5" id="KW-0460">Magnesium</keyword>
<feature type="domain" description="Nudix hydrolase" evidence="7">
    <location>
        <begin position="35"/>
        <end position="241"/>
    </location>
</feature>
<evidence type="ECO:0000259" key="7">
    <source>
        <dbReference type="PROSITE" id="PS51462"/>
    </source>
</evidence>
<dbReference type="InterPro" id="IPR039121">
    <property type="entry name" value="NUDT19"/>
</dbReference>
<dbReference type="CDD" id="cd18870">
    <property type="entry name" value="NUDIX_AcylCoAdiphos_Nudt19"/>
    <property type="match status" value="1"/>
</dbReference>
<dbReference type="RefSeq" id="WP_118914529.1">
    <property type="nucleotide sequence ID" value="NZ_CBCRVH010000017.1"/>
</dbReference>
<sequence>MSDIPRQPRDFPIGPFAKAAERWFDDTQPRPEPTVPAQAATVLLVRGEPVEVFMIERAATMDFAPSTWVFPGGRVDPADLGVDDAPAHRLRSPAGGEQAWADRLGVGHDEALSVLVCALRELFEEAGVLLASEGDGDAIVDVATDEWRARRTQVEAHEVSFTEAAAGLTLRGDLVEAVDRWITPAFESRRFDTWFLTALLPDGATADAVSRESQRGQWVRPEAMLAEAEAGRARLLPPTRTALERLSRASSATEALEQARGFHFLPTRPELLKGPDGPYLHAEVNL</sequence>
<keyword evidence="6" id="KW-0464">Manganese</keyword>
<evidence type="ECO:0000313" key="9">
    <source>
        <dbReference type="Proteomes" id="UP000285376"/>
    </source>
</evidence>
<comment type="caution">
    <text evidence="8">The sequence shown here is derived from an EMBL/GenBank/DDBJ whole genome shotgun (WGS) entry which is preliminary data.</text>
</comment>
<organism evidence="8 9">
    <name type="scientific">Dermacoccus abyssi</name>
    <dbReference type="NCBI Taxonomy" id="322596"/>
    <lineage>
        <taxon>Bacteria</taxon>
        <taxon>Bacillati</taxon>
        <taxon>Actinomycetota</taxon>
        <taxon>Actinomycetes</taxon>
        <taxon>Micrococcales</taxon>
        <taxon>Dermacoccaceae</taxon>
        <taxon>Dermacoccus</taxon>
    </lineage>
</organism>
<evidence type="ECO:0000256" key="1">
    <source>
        <dbReference type="ARBA" id="ARBA00001936"/>
    </source>
</evidence>
<evidence type="ECO:0000256" key="2">
    <source>
        <dbReference type="ARBA" id="ARBA00001946"/>
    </source>
</evidence>
<dbReference type="GO" id="GO:0016818">
    <property type="term" value="F:hydrolase activity, acting on acid anhydrides, in phosphorus-containing anhydrides"/>
    <property type="evidence" value="ECO:0007669"/>
    <property type="project" value="InterPro"/>
</dbReference>
<comment type="cofactor">
    <cofactor evidence="1">
        <name>Mn(2+)</name>
        <dbReference type="ChEBI" id="CHEBI:29035"/>
    </cofactor>
</comment>
<dbReference type="AlphaFoldDB" id="A0A417Z277"/>
<evidence type="ECO:0000256" key="3">
    <source>
        <dbReference type="ARBA" id="ARBA00022723"/>
    </source>
</evidence>
<accession>A0A417Z277</accession>
<dbReference type="InterPro" id="IPR015797">
    <property type="entry name" value="NUDIX_hydrolase-like_dom_sf"/>
</dbReference>
<dbReference type="PANTHER" id="PTHR12318">
    <property type="entry name" value="TESTOSTERONE-REGULATED PROTEIN RP2"/>
    <property type="match status" value="1"/>
</dbReference>
<dbReference type="PROSITE" id="PS51462">
    <property type="entry name" value="NUDIX"/>
    <property type="match status" value="1"/>
</dbReference>
<dbReference type="Proteomes" id="UP000285376">
    <property type="component" value="Unassembled WGS sequence"/>
</dbReference>
<evidence type="ECO:0000313" key="8">
    <source>
        <dbReference type="EMBL" id="RHW44421.1"/>
    </source>
</evidence>
<evidence type="ECO:0000256" key="5">
    <source>
        <dbReference type="ARBA" id="ARBA00022842"/>
    </source>
</evidence>
<protein>
    <submittedName>
        <fullName evidence="8">NUDIX hydrolase</fullName>
    </submittedName>
</protein>
<dbReference type="Gene3D" id="3.90.79.10">
    <property type="entry name" value="Nucleoside Triphosphate Pyrophosphohydrolase"/>
    <property type="match status" value="1"/>
</dbReference>
<dbReference type="SUPFAM" id="SSF55811">
    <property type="entry name" value="Nudix"/>
    <property type="match status" value="1"/>
</dbReference>
<evidence type="ECO:0000256" key="4">
    <source>
        <dbReference type="ARBA" id="ARBA00022801"/>
    </source>
</evidence>
<keyword evidence="4 8" id="KW-0378">Hydrolase</keyword>
<dbReference type="InterPro" id="IPR000086">
    <property type="entry name" value="NUDIX_hydrolase_dom"/>
</dbReference>
<comment type="cofactor">
    <cofactor evidence="2">
        <name>Mg(2+)</name>
        <dbReference type="ChEBI" id="CHEBI:18420"/>
    </cofactor>
</comment>
<reference evidence="8 9" key="1">
    <citation type="submission" date="2018-08" db="EMBL/GenBank/DDBJ databases">
        <title>Whole genome sequence analysis of Dermacoccus abyssi bacteria isolated from Deep Mariana trench Micromonospora spp reveals genes involved in the environmental adaptation and production of secondary metabolites.</title>
        <authorList>
            <person name="Abdel-Mageed W.M."/>
            <person name="Lehri B."/>
            <person name="Nouioui I."/>
            <person name="Goodfellow I."/>
            <person name="Jaspars M."/>
            <person name="Karlyshev A."/>
        </authorList>
    </citation>
    <scope>NUCLEOTIDE SEQUENCE [LARGE SCALE GENOMIC DNA]</scope>
    <source>
        <strain evidence="8 9">MT1.1</strain>
    </source>
</reference>
<evidence type="ECO:0000256" key="6">
    <source>
        <dbReference type="ARBA" id="ARBA00023211"/>
    </source>
</evidence>
<dbReference type="PANTHER" id="PTHR12318:SF0">
    <property type="entry name" value="ACYL-COENZYME A DIPHOSPHATASE NUDT19"/>
    <property type="match status" value="1"/>
</dbReference>